<dbReference type="InterPro" id="IPR038071">
    <property type="entry name" value="UROD/MetE-like_sf"/>
</dbReference>
<dbReference type="AlphaFoldDB" id="A0A0P8WCX4"/>
<proteinExistence type="predicted"/>
<protein>
    <submittedName>
        <fullName evidence="2">Uroporphyrinogen decarboxylase (URO-D)</fullName>
    </submittedName>
</protein>
<accession>A0A0P8WCX4</accession>
<gene>
    <name evidence="2" type="ORF">OXPF_08460</name>
</gene>
<organism evidence="2 3">
    <name type="scientific">Oxobacter pfennigii</name>
    <dbReference type="NCBI Taxonomy" id="36849"/>
    <lineage>
        <taxon>Bacteria</taxon>
        <taxon>Bacillati</taxon>
        <taxon>Bacillota</taxon>
        <taxon>Clostridia</taxon>
        <taxon>Eubacteriales</taxon>
        <taxon>Clostridiaceae</taxon>
        <taxon>Oxobacter</taxon>
    </lineage>
</organism>
<keyword evidence="3" id="KW-1185">Reference proteome</keyword>
<evidence type="ECO:0000313" key="2">
    <source>
        <dbReference type="EMBL" id="KPU45613.1"/>
    </source>
</evidence>
<dbReference type="RefSeq" id="WP_054873951.1">
    <property type="nucleotide sequence ID" value="NZ_LKET01000021.1"/>
</dbReference>
<dbReference type="Gene3D" id="3.20.20.210">
    <property type="match status" value="1"/>
</dbReference>
<evidence type="ECO:0000259" key="1">
    <source>
        <dbReference type="Pfam" id="PF01208"/>
    </source>
</evidence>
<dbReference type="OrthoDB" id="9813603at2"/>
<dbReference type="GO" id="GO:0006779">
    <property type="term" value="P:porphyrin-containing compound biosynthetic process"/>
    <property type="evidence" value="ECO:0007669"/>
    <property type="project" value="InterPro"/>
</dbReference>
<name>A0A0P8WCX4_9CLOT</name>
<feature type="domain" description="Uroporphyrinogen decarboxylase (URO-D)" evidence="1">
    <location>
        <begin position="185"/>
        <end position="354"/>
    </location>
</feature>
<evidence type="ECO:0000313" key="3">
    <source>
        <dbReference type="Proteomes" id="UP000050326"/>
    </source>
</evidence>
<dbReference type="EMBL" id="LKET01000021">
    <property type="protein sequence ID" value="KPU45613.1"/>
    <property type="molecule type" value="Genomic_DNA"/>
</dbReference>
<reference evidence="2 3" key="1">
    <citation type="submission" date="2015-09" db="EMBL/GenBank/DDBJ databases">
        <title>Genome sequence of Oxobacter pfennigii DSM 3222.</title>
        <authorList>
            <person name="Poehlein A."/>
            <person name="Bengelsdorf F.R."/>
            <person name="Schiel-Bengelsdorf B."/>
            <person name="Duerre P."/>
            <person name="Daniel R."/>
        </authorList>
    </citation>
    <scope>NUCLEOTIDE SEQUENCE [LARGE SCALE GENOMIC DNA]</scope>
    <source>
        <strain evidence="2 3">DSM 3222</strain>
    </source>
</reference>
<sequence>MVNNAEKLQKERYDLFDKLYTGQIPKRVPLGHYVYNPFAIQFAGYDLFESQWDTAGLLSKACDEFCSQVFTDIVPVASTIIPYPYQVLASRSYKMSKTGFMQHPELAGMEAEDYEAFIKSPFDVILEKILPTLFPALDTDPVTRSVNMAKGIVAYREEQTVMKKIKSDAIAKYGYLKPPANSDSGGVKCPFDFLADFIRGFGNILTDVRRYPEQVLEACDAVLQLLIKKATPSKPHYLGTTSITTHMPGFMRTKDFEKFYYPTFKKMVETFVESGMGVRIFCEGDWMRYLDHLRDLPENVRLRFEYGDPKIIKEKLGDKQIISGLYPISILQIGTKEEVIEKAKEYVDILAPGGRYYFEFDKSAITCQGNMRENIIALSDYLRDNATY</sequence>
<dbReference type="GO" id="GO:0004853">
    <property type="term" value="F:uroporphyrinogen decarboxylase activity"/>
    <property type="evidence" value="ECO:0007669"/>
    <property type="project" value="InterPro"/>
</dbReference>
<dbReference type="Proteomes" id="UP000050326">
    <property type="component" value="Unassembled WGS sequence"/>
</dbReference>
<dbReference type="STRING" id="36849.OXPF_08460"/>
<comment type="caution">
    <text evidence="2">The sequence shown here is derived from an EMBL/GenBank/DDBJ whole genome shotgun (WGS) entry which is preliminary data.</text>
</comment>
<dbReference type="PATRIC" id="fig|36849.3.peg.902"/>
<dbReference type="InterPro" id="IPR000257">
    <property type="entry name" value="Uroporphyrinogen_deCOase"/>
</dbReference>
<dbReference type="SUPFAM" id="SSF51726">
    <property type="entry name" value="UROD/MetE-like"/>
    <property type="match status" value="1"/>
</dbReference>
<dbReference type="Pfam" id="PF01208">
    <property type="entry name" value="URO-D"/>
    <property type="match status" value="1"/>
</dbReference>